<dbReference type="Proteomes" id="UP000598996">
    <property type="component" value="Unassembled WGS sequence"/>
</dbReference>
<name>A0ABS1VH94_9ACTN</name>
<feature type="transmembrane region" description="Helical" evidence="1">
    <location>
        <begin position="106"/>
        <end position="127"/>
    </location>
</feature>
<proteinExistence type="predicted"/>
<feature type="transmembrane region" description="Helical" evidence="1">
    <location>
        <begin position="379"/>
        <end position="397"/>
    </location>
</feature>
<feature type="transmembrane region" description="Helical" evidence="1">
    <location>
        <begin position="290"/>
        <end position="308"/>
    </location>
</feature>
<keyword evidence="1" id="KW-1133">Transmembrane helix</keyword>
<keyword evidence="1" id="KW-0472">Membrane</keyword>
<dbReference type="EMBL" id="JAENHO010000001">
    <property type="protein sequence ID" value="MBL7253514.1"/>
    <property type="molecule type" value="Genomic_DNA"/>
</dbReference>
<gene>
    <name evidence="2" type="ORF">JKJ07_04245</name>
</gene>
<evidence type="ECO:0000256" key="1">
    <source>
        <dbReference type="SAM" id="Phobius"/>
    </source>
</evidence>
<reference evidence="2 3" key="1">
    <citation type="submission" date="2021-01" db="EMBL/GenBank/DDBJ databases">
        <title>Actinoplanes sp. nov. LDG1-01 isolated from lichen.</title>
        <authorList>
            <person name="Saeng-In P."/>
            <person name="Phongsopitanun W."/>
            <person name="Kanchanasin P."/>
            <person name="Yuki M."/>
            <person name="Kudo T."/>
            <person name="Ohkuma M."/>
            <person name="Tanasupawat S."/>
        </authorList>
    </citation>
    <scope>NUCLEOTIDE SEQUENCE [LARGE SCALE GENOMIC DNA]</scope>
    <source>
        <strain evidence="2 3">LDG1-01</strain>
    </source>
</reference>
<dbReference type="RefSeq" id="WP_202989860.1">
    <property type="nucleotide sequence ID" value="NZ_JAENHO010000001.1"/>
</dbReference>
<feature type="transmembrane region" description="Helical" evidence="1">
    <location>
        <begin position="533"/>
        <end position="557"/>
    </location>
</feature>
<organism evidence="2 3">
    <name type="scientific">Paractinoplanes lichenicola</name>
    <dbReference type="NCBI Taxonomy" id="2802976"/>
    <lineage>
        <taxon>Bacteria</taxon>
        <taxon>Bacillati</taxon>
        <taxon>Actinomycetota</taxon>
        <taxon>Actinomycetes</taxon>
        <taxon>Micromonosporales</taxon>
        <taxon>Micromonosporaceae</taxon>
        <taxon>Paractinoplanes</taxon>
    </lineage>
</organism>
<feature type="transmembrane region" description="Helical" evidence="1">
    <location>
        <begin position="320"/>
        <end position="342"/>
    </location>
</feature>
<evidence type="ECO:0000313" key="2">
    <source>
        <dbReference type="EMBL" id="MBL7253514.1"/>
    </source>
</evidence>
<dbReference type="InterPro" id="IPR029058">
    <property type="entry name" value="AB_hydrolase_fold"/>
</dbReference>
<feature type="transmembrane region" description="Helical" evidence="1">
    <location>
        <begin position="577"/>
        <end position="597"/>
    </location>
</feature>
<evidence type="ECO:0000313" key="3">
    <source>
        <dbReference type="Proteomes" id="UP000598996"/>
    </source>
</evidence>
<feature type="transmembrane region" description="Helical" evidence="1">
    <location>
        <begin position="417"/>
        <end position="438"/>
    </location>
</feature>
<feature type="transmembrane region" description="Helical" evidence="1">
    <location>
        <begin position="349"/>
        <end position="367"/>
    </location>
</feature>
<accession>A0ABS1VH94</accession>
<feature type="transmembrane region" description="Helical" evidence="1">
    <location>
        <begin position="165"/>
        <end position="183"/>
    </location>
</feature>
<dbReference type="SUPFAM" id="SSF53474">
    <property type="entry name" value="alpha/beta-Hydrolases"/>
    <property type="match status" value="1"/>
</dbReference>
<comment type="caution">
    <text evidence="2">The sequence shown here is derived from an EMBL/GenBank/DDBJ whole genome shotgun (WGS) entry which is preliminary data.</text>
</comment>
<evidence type="ECO:0008006" key="4">
    <source>
        <dbReference type="Google" id="ProtNLM"/>
    </source>
</evidence>
<feature type="transmembrane region" description="Helical" evidence="1">
    <location>
        <begin position="458"/>
        <end position="483"/>
    </location>
</feature>
<sequence>MREVLEIRVHGVANTSPEAMLRERGSADPEVRLCAGDEQTGFYRRRGDRDDATVVTEAYSWGQLTSGSRAKKDVQRAGWALLLPFALVNVALWARPDVSRSRRARTAAYLVRLLAVSLTVAMTTAAAEMAMDEFGWQCRDGCPRGVPGTALLRENEFWHSGLRPVGFLMLVPALAATVVWLLARRSFSYEAEIPATPPTPAEPASPLERRFFWSGDTQVRRLAKLHLAAGLATPAGLGTLAAWKLDGPDPFGVAAATLTLVTFAVILYALAEREIWVRQPAVGGGADGTVAIVTALLAFVGAALYLVVPARAHLPGPPAPLTGFGAVAQGLFIGQFAVVLLLGALVNNLLRGVAVVLLVATGVTLGATGTADDWSPRRVFLAVLLLTTLTAAVALIGRFDRDREFNRPLWAGRSSAFFGGLGVLAGTFYSAAGTFWLAEWLNGSQRVTRDDSQVHIPVSLLWTAAGLFTFALPLVVAAGLATLSVNRLRRTAQEGLLTTLPDAPGNAHKRRRALDVAAAIATNRFIGEKTPMFVGWLGAVLVLWSVVGVAGSATGLTPAELITDSGVRPILEWFTDAGSVLTGLLMLVLAAVVGLAYRRPGPRRTLGVIWDLATFWPRGAHPFAPPSYGERVVPQLLTRICGTPGRAVVLAGHSQGSLLVAATVFQLPRDRQREVYLLTFGSQLTRLYGRLFPAFFGPAARHRLADVLRDDPAHVRWRNLYRETDYLGWPIGTPAGLDVPVQDPEGLAPTGGEVLDPPIRRHSDYPCSLAYQHARRTAVRALWAEPNGLPASQRVSQPAVDG</sequence>
<feature type="transmembrane region" description="Helical" evidence="1">
    <location>
        <begin position="251"/>
        <end position="270"/>
    </location>
</feature>
<feature type="transmembrane region" description="Helical" evidence="1">
    <location>
        <begin position="225"/>
        <end position="245"/>
    </location>
</feature>
<keyword evidence="3" id="KW-1185">Reference proteome</keyword>
<keyword evidence="1" id="KW-0812">Transmembrane</keyword>
<protein>
    <recommendedName>
        <fullName evidence="4">Integral membrane protein</fullName>
    </recommendedName>
</protein>